<dbReference type="PANTHER" id="PTHR11122">
    <property type="entry name" value="APOSPORY-ASSOCIATED PROTEIN C-RELATED"/>
    <property type="match status" value="1"/>
</dbReference>
<organism evidence="6 7">
    <name type="scientific">Corynebacterium yudongzhengii</name>
    <dbReference type="NCBI Taxonomy" id="2080740"/>
    <lineage>
        <taxon>Bacteria</taxon>
        <taxon>Bacillati</taxon>
        <taxon>Actinomycetota</taxon>
        <taxon>Actinomycetes</taxon>
        <taxon>Mycobacteriales</taxon>
        <taxon>Corynebacteriaceae</taxon>
        <taxon>Corynebacterium</taxon>
    </lineage>
</organism>
<dbReference type="EMBL" id="QEEZ01000003">
    <property type="protein sequence ID" value="PWC02511.1"/>
    <property type="molecule type" value="Genomic_DNA"/>
</dbReference>
<keyword evidence="4" id="KW-0413">Isomerase</keyword>
<name>A0A2U1T927_9CORY</name>
<comment type="catalytic activity">
    <reaction evidence="1">
        <text>alpha-D-glucose 6-phosphate = beta-D-glucose 6-phosphate</text>
        <dbReference type="Rhea" id="RHEA:16249"/>
        <dbReference type="ChEBI" id="CHEBI:58225"/>
        <dbReference type="ChEBI" id="CHEBI:58247"/>
        <dbReference type="EC" id="5.1.3.15"/>
    </reaction>
</comment>
<dbReference type="GO" id="GO:0005975">
    <property type="term" value="P:carbohydrate metabolic process"/>
    <property type="evidence" value="ECO:0007669"/>
    <property type="project" value="InterPro"/>
</dbReference>
<evidence type="ECO:0000313" key="6">
    <source>
        <dbReference type="EMBL" id="PWC02511.1"/>
    </source>
</evidence>
<dbReference type="InterPro" id="IPR025532">
    <property type="entry name" value="G6P_1-epimerase"/>
</dbReference>
<dbReference type="GO" id="GO:0030246">
    <property type="term" value="F:carbohydrate binding"/>
    <property type="evidence" value="ECO:0007669"/>
    <property type="project" value="InterPro"/>
</dbReference>
<gene>
    <name evidence="6" type="ORF">DF222_02465</name>
</gene>
<dbReference type="PANTHER" id="PTHR11122:SF13">
    <property type="entry name" value="GLUCOSE-6-PHOSPHATE 1-EPIMERASE"/>
    <property type="match status" value="1"/>
</dbReference>
<dbReference type="InterPro" id="IPR011013">
    <property type="entry name" value="Gal_mutarotase_sf_dom"/>
</dbReference>
<evidence type="ECO:0000256" key="5">
    <source>
        <dbReference type="PIRSR" id="PIRSR016020-1"/>
    </source>
</evidence>
<proteinExistence type="inferred from homology"/>
<dbReference type="AlphaFoldDB" id="A0A2U1T927"/>
<evidence type="ECO:0000256" key="3">
    <source>
        <dbReference type="ARBA" id="ARBA00012083"/>
    </source>
</evidence>
<dbReference type="InterPro" id="IPR014718">
    <property type="entry name" value="GH-type_carb-bd"/>
</dbReference>
<comment type="caution">
    <text evidence="6">The sequence shown here is derived from an EMBL/GenBank/DDBJ whole genome shotgun (WGS) entry which is preliminary data.</text>
</comment>
<dbReference type="PIRSF" id="PIRSF016020">
    <property type="entry name" value="PHexose_mutarotase"/>
    <property type="match status" value="1"/>
</dbReference>
<dbReference type="SUPFAM" id="SSF74650">
    <property type="entry name" value="Galactose mutarotase-like"/>
    <property type="match status" value="1"/>
</dbReference>
<dbReference type="GO" id="GO:0047938">
    <property type="term" value="F:glucose-6-phosphate 1-epimerase activity"/>
    <property type="evidence" value="ECO:0007669"/>
    <property type="project" value="UniProtKB-EC"/>
</dbReference>
<dbReference type="Pfam" id="PF01263">
    <property type="entry name" value="Aldose_epim"/>
    <property type="match status" value="1"/>
</dbReference>
<sequence length="252" mass="27205">MTDAENNKLTITDHGATLLSAEHPSGDLLFVSSAATNVTGKAIRGGVPIIFPGFATLLGEPKHGWARTSDWEIEKVADGFRASLENDGLVLGLDAILVDNELKMRLTAENARPDSARVQIGFHPYFAVTDIVDVTVEGLGGATAIDRNTDEESETEDKFTISGEHDKIYQTTEAVTVTDSQRRLTVRAEGHDSVVVWNPGEKLADSFADLNPKEWAKFICVEPALLGPSLEGIMLSPGEINTLEMTVSAEEL</sequence>
<reference evidence="7" key="1">
    <citation type="submission" date="2018-04" db="EMBL/GenBank/DDBJ databases">
        <authorList>
            <person name="Liu S."/>
            <person name="Wang Z."/>
            <person name="Li J."/>
        </authorList>
    </citation>
    <scope>NUCLEOTIDE SEQUENCE [LARGE SCALE GENOMIC DNA]</scope>
    <source>
        <strain evidence="7">2189</strain>
    </source>
</reference>
<dbReference type="Proteomes" id="UP000244989">
    <property type="component" value="Unassembled WGS sequence"/>
</dbReference>
<dbReference type="InterPro" id="IPR008183">
    <property type="entry name" value="Aldose_1/G6P_1-epimerase"/>
</dbReference>
<feature type="active site" evidence="5">
    <location>
        <position position="123"/>
    </location>
</feature>
<evidence type="ECO:0000256" key="1">
    <source>
        <dbReference type="ARBA" id="ARBA00001096"/>
    </source>
</evidence>
<feature type="active site" evidence="5">
    <location>
        <position position="222"/>
    </location>
</feature>
<evidence type="ECO:0000256" key="4">
    <source>
        <dbReference type="ARBA" id="ARBA00023235"/>
    </source>
</evidence>
<dbReference type="KEGG" id="cyz:C3B44_08805"/>
<dbReference type="OrthoDB" id="9790727at2"/>
<accession>A0A2U1T927</accession>
<evidence type="ECO:0000313" key="7">
    <source>
        <dbReference type="Proteomes" id="UP000244989"/>
    </source>
</evidence>
<dbReference type="RefSeq" id="WP_108432044.1">
    <property type="nucleotide sequence ID" value="NZ_CP026947.1"/>
</dbReference>
<keyword evidence="7" id="KW-1185">Reference proteome</keyword>
<protein>
    <recommendedName>
        <fullName evidence="3">glucose-6-phosphate 1-epimerase</fullName>
        <ecNumber evidence="3">5.1.3.15</ecNumber>
    </recommendedName>
</protein>
<evidence type="ECO:0000256" key="2">
    <source>
        <dbReference type="ARBA" id="ARBA00005866"/>
    </source>
</evidence>
<dbReference type="EC" id="5.1.3.15" evidence="3"/>
<dbReference type="Gene3D" id="2.70.98.10">
    <property type="match status" value="1"/>
</dbReference>
<comment type="similarity">
    <text evidence="2">Belongs to the glucose-6-phosphate 1-epimerase family.</text>
</comment>